<comment type="caution">
    <text evidence="1">The sequence shown here is derived from an EMBL/GenBank/DDBJ whole genome shotgun (WGS) entry which is preliminary data.</text>
</comment>
<name>A0ABY1JS02_9BACL</name>
<keyword evidence="2" id="KW-1185">Reference proteome</keyword>
<evidence type="ECO:0000313" key="1">
    <source>
        <dbReference type="EMBL" id="SIQ67621.1"/>
    </source>
</evidence>
<evidence type="ECO:0008006" key="3">
    <source>
        <dbReference type="Google" id="ProtNLM"/>
    </source>
</evidence>
<reference evidence="1 2" key="1">
    <citation type="submission" date="2017-01" db="EMBL/GenBank/DDBJ databases">
        <authorList>
            <person name="Varghese N."/>
            <person name="Submissions S."/>
        </authorList>
    </citation>
    <scope>NUCLEOTIDE SEQUENCE [LARGE SCALE GENOMIC DNA]</scope>
    <source>
        <strain evidence="1 2">ATCC 23464</strain>
    </source>
</reference>
<dbReference type="CDD" id="cd00093">
    <property type="entry name" value="HTH_XRE"/>
    <property type="match status" value="1"/>
</dbReference>
<evidence type="ECO:0000313" key="2">
    <source>
        <dbReference type="Proteomes" id="UP000186666"/>
    </source>
</evidence>
<dbReference type="RefSeq" id="WP_068582724.1">
    <property type="nucleotide sequence ID" value="NZ_FTNK01000003.1"/>
</dbReference>
<proteinExistence type="predicted"/>
<dbReference type="InterPro" id="IPR001387">
    <property type="entry name" value="Cro/C1-type_HTH"/>
</dbReference>
<dbReference type="EMBL" id="FTNK01000003">
    <property type="protein sequence ID" value="SIQ67621.1"/>
    <property type="molecule type" value="Genomic_DNA"/>
</dbReference>
<organism evidence="1 2">
    <name type="scientific">Paenibacillus macquariensis</name>
    <dbReference type="NCBI Taxonomy" id="948756"/>
    <lineage>
        <taxon>Bacteria</taxon>
        <taxon>Bacillati</taxon>
        <taxon>Bacillota</taxon>
        <taxon>Bacilli</taxon>
        <taxon>Bacillales</taxon>
        <taxon>Paenibacillaceae</taxon>
        <taxon>Paenibacillus</taxon>
    </lineage>
</organism>
<protein>
    <recommendedName>
        <fullName evidence="3">DNA-binding protein</fullName>
    </recommendedName>
</protein>
<dbReference type="Gene3D" id="1.10.260.40">
    <property type="entry name" value="lambda repressor-like DNA-binding domains"/>
    <property type="match status" value="1"/>
</dbReference>
<dbReference type="SUPFAM" id="SSF47413">
    <property type="entry name" value="lambda repressor-like DNA-binding domains"/>
    <property type="match status" value="1"/>
</dbReference>
<dbReference type="Proteomes" id="UP000186666">
    <property type="component" value="Unassembled WGS sequence"/>
</dbReference>
<accession>A0ABY1JS02</accession>
<dbReference type="InterPro" id="IPR010982">
    <property type="entry name" value="Lambda_DNA-bd_dom_sf"/>
</dbReference>
<gene>
    <name evidence="1" type="ORF">SAMN05421578_103311</name>
</gene>
<sequence>MYENLRAEMKRKKVLISDLATALGTRRATVSDKINGKSRFYYDEASGIKKIFFPDCEIEYLFSSSDQHTV</sequence>